<dbReference type="PROSITE" id="PS51390">
    <property type="entry name" value="WAP"/>
    <property type="match status" value="1"/>
</dbReference>
<dbReference type="InterPro" id="IPR008197">
    <property type="entry name" value="WAP_dom"/>
</dbReference>
<dbReference type="PROSITE" id="PS51252">
    <property type="entry name" value="ANTISTASIN"/>
    <property type="match status" value="1"/>
</dbReference>
<dbReference type="Pfam" id="PF00095">
    <property type="entry name" value="WAP"/>
    <property type="match status" value="1"/>
</dbReference>
<comment type="caution">
    <text evidence="6">The sequence shown here is derived from an EMBL/GenBank/DDBJ whole genome shotgun (WGS) entry which is preliminary data.</text>
</comment>
<feature type="domain" description="WAP" evidence="5">
    <location>
        <begin position="111"/>
        <end position="154"/>
    </location>
</feature>
<dbReference type="Proteomes" id="UP000663828">
    <property type="component" value="Unassembled WGS sequence"/>
</dbReference>
<sequence length="154" mass="16915">MMNNVIYLGILILWTLVSVTMSNPTESKLICRDRPICAIYCKYGNRVNKQGCPICQCKKSPCENEAPILDGYSCGRAVNRSDCPETHYCKIAPTDAYAVCCPRIDLETSTRINKPGECPEQTQPGICIASCTNDSDCGENEKCCGNCPRACTKV</sequence>
<proteinExistence type="predicted"/>
<evidence type="ECO:0000259" key="5">
    <source>
        <dbReference type="PROSITE" id="PS51390"/>
    </source>
</evidence>
<evidence type="ECO:0000259" key="4">
    <source>
        <dbReference type="PROSITE" id="PS51252"/>
    </source>
</evidence>
<feature type="signal peptide" evidence="3">
    <location>
        <begin position="1"/>
        <end position="22"/>
    </location>
</feature>
<evidence type="ECO:0000256" key="1">
    <source>
        <dbReference type="ARBA" id="ARBA00022690"/>
    </source>
</evidence>
<evidence type="ECO:0000256" key="2">
    <source>
        <dbReference type="ARBA" id="ARBA00022900"/>
    </source>
</evidence>
<dbReference type="SUPFAM" id="SSF57256">
    <property type="entry name" value="Elafin-like"/>
    <property type="match status" value="1"/>
</dbReference>
<organism evidence="6 7">
    <name type="scientific">Adineta ricciae</name>
    <name type="common">Rotifer</name>
    <dbReference type="NCBI Taxonomy" id="249248"/>
    <lineage>
        <taxon>Eukaryota</taxon>
        <taxon>Metazoa</taxon>
        <taxon>Spiralia</taxon>
        <taxon>Gnathifera</taxon>
        <taxon>Rotifera</taxon>
        <taxon>Eurotatoria</taxon>
        <taxon>Bdelloidea</taxon>
        <taxon>Adinetida</taxon>
        <taxon>Adinetidae</taxon>
        <taxon>Adineta</taxon>
    </lineage>
</organism>
<dbReference type="Gene3D" id="2.10.22.10">
    <property type="entry name" value="Antistasin, domain 1"/>
    <property type="match status" value="1"/>
</dbReference>
<dbReference type="GO" id="GO:0004867">
    <property type="term" value="F:serine-type endopeptidase inhibitor activity"/>
    <property type="evidence" value="ECO:0007669"/>
    <property type="project" value="UniProtKB-KW"/>
</dbReference>
<protein>
    <recommendedName>
        <fullName evidence="8">Antistasin-like domain-containing protein</fullName>
    </recommendedName>
</protein>
<dbReference type="Gene3D" id="4.10.75.10">
    <property type="entry name" value="Elafin-like"/>
    <property type="match status" value="1"/>
</dbReference>
<dbReference type="Pfam" id="PF02822">
    <property type="entry name" value="Antistasin"/>
    <property type="match status" value="1"/>
</dbReference>
<evidence type="ECO:0000313" key="6">
    <source>
        <dbReference type="EMBL" id="CAF1442152.1"/>
    </source>
</evidence>
<reference evidence="6" key="1">
    <citation type="submission" date="2021-02" db="EMBL/GenBank/DDBJ databases">
        <authorList>
            <person name="Nowell W R."/>
        </authorList>
    </citation>
    <scope>NUCLEOTIDE SEQUENCE</scope>
</reference>
<keyword evidence="3" id="KW-0732">Signal</keyword>
<dbReference type="EMBL" id="CAJNOR010003728">
    <property type="protein sequence ID" value="CAF1442152.1"/>
    <property type="molecule type" value="Genomic_DNA"/>
</dbReference>
<name>A0A815NNJ6_ADIRI</name>
<keyword evidence="1" id="KW-0646">Protease inhibitor</keyword>
<dbReference type="InterPro" id="IPR036645">
    <property type="entry name" value="Elafin-like_sf"/>
</dbReference>
<dbReference type="InterPro" id="IPR011061">
    <property type="entry name" value="Hirudin/antistatin"/>
</dbReference>
<evidence type="ECO:0008006" key="8">
    <source>
        <dbReference type="Google" id="ProtNLM"/>
    </source>
</evidence>
<keyword evidence="2" id="KW-0722">Serine protease inhibitor</keyword>
<gene>
    <name evidence="6" type="ORF">XAT740_LOCUS36386</name>
</gene>
<dbReference type="SUPFAM" id="SSF57262">
    <property type="entry name" value="Leech antihemostatic proteins"/>
    <property type="match status" value="1"/>
</dbReference>
<keyword evidence="7" id="KW-1185">Reference proteome</keyword>
<dbReference type="AlphaFoldDB" id="A0A815NNJ6"/>
<dbReference type="InterPro" id="IPR004094">
    <property type="entry name" value="Antistasin-like"/>
</dbReference>
<accession>A0A815NNJ6</accession>
<evidence type="ECO:0000256" key="3">
    <source>
        <dbReference type="SAM" id="SignalP"/>
    </source>
</evidence>
<feature type="domain" description="Antistasin-like" evidence="4">
    <location>
        <begin position="31"/>
        <end position="57"/>
    </location>
</feature>
<feature type="chain" id="PRO_5032794141" description="Antistasin-like domain-containing protein" evidence="3">
    <location>
        <begin position="23"/>
        <end position="154"/>
    </location>
</feature>
<evidence type="ECO:0000313" key="7">
    <source>
        <dbReference type="Proteomes" id="UP000663828"/>
    </source>
</evidence>
<dbReference type="GO" id="GO:0005576">
    <property type="term" value="C:extracellular region"/>
    <property type="evidence" value="ECO:0007669"/>
    <property type="project" value="InterPro"/>
</dbReference>